<reference evidence="3 4" key="1">
    <citation type="submission" date="2019-01" db="EMBL/GenBank/DDBJ databases">
        <authorList>
            <person name="Sayadi A."/>
        </authorList>
    </citation>
    <scope>NUCLEOTIDE SEQUENCE [LARGE SCALE GENOMIC DNA]</scope>
</reference>
<keyword evidence="2" id="KW-0472">Membrane</keyword>
<evidence type="ECO:0000256" key="1">
    <source>
        <dbReference type="SAM" id="MobiDB-lite"/>
    </source>
</evidence>
<gene>
    <name evidence="3" type="ORF">CALMAC_LOCUS15909</name>
</gene>
<keyword evidence="4" id="KW-1185">Reference proteome</keyword>
<accession>A0A653DAM8</accession>
<organism evidence="3 4">
    <name type="scientific">Callosobruchus maculatus</name>
    <name type="common">Southern cowpea weevil</name>
    <name type="synonym">Pulse bruchid</name>
    <dbReference type="NCBI Taxonomy" id="64391"/>
    <lineage>
        <taxon>Eukaryota</taxon>
        <taxon>Metazoa</taxon>
        <taxon>Ecdysozoa</taxon>
        <taxon>Arthropoda</taxon>
        <taxon>Hexapoda</taxon>
        <taxon>Insecta</taxon>
        <taxon>Pterygota</taxon>
        <taxon>Neoptera</taxon>
        <taxon>Endopterygota</taxon>
        <taxon>Coleoptera</taxon>
        <taxon>Polyphaga</taxon>
        <taxon>Cucujiformia</taxon>
        <taxon>Chrysomeloidea</taxon>
        <taxon>Chrysomelidae</taxon>
        <taxon>Bruchinae</taxon>
        <taxon>Bruchini</taxon>
        <taxon>Callosobruchus</taxon>
    </lineage>
</organism>
<keyword evidence="2" id="KW-1133">Transmembrane helix</keyword>
<evidence type="ECO:0008006" key="5">
    <source>
        <dbReference type="Google" id="ProtNLM"/>
    </source>
</evidence>
<evidence type="ECO:0000313" key="3">
    <source>
        <dbReference type="EMBL" id="VEN57250.1"/>
    </source>
</evidence>
<feature type="transmembrane region" description="Helical" evidence="2">
    <location>
        <begin position="40"/>
        <end position="59"/>
    </location>
</feature>
<dbReference type="AlphaFoldDB" id="A0A653DAM8"/>
<feature type="region of interest" description="Disordered" evidence="1">
    <location>
        <begin position="143"/>
        <end position="163"/>
    </location>
</feature>
<name>A0A653DAM8_CALMS</name>
<keyword evidence="2" id="KW-0812">Transmembrane</keyword>
<evidence type="ECO:0000313" key="4">
    <source>
        <dbReference type="Proteomes" id="UP000410492"/>
    </source>
</evidence>
<feature type="region of interest" description="Disordered" evidence="1">
    <location>
        <begin position="259"/>
        <end position="288"/>
    </location>
</feature>
<dbReference type="Proteomes" id="UP000410492">
    <property type="component" value="Unassembled WGS sequence"/>
</dbReference>
<feature type="non-terminal residue" evidence="3">
    <location>
        <position position="1"/>
    </location>
</feature>
<dbReference type="OrthoDB" id="6359856at2759"/>
<sequence length="288" mass="32526">RSLNIFSSRSSQWIVKATAEQFALISTIQVWCAFRRMANMVSLGVVMCFVVLVGHVAFVRGSAIPMWEFLSREEKMSFLYSMFANQVEGFCETSDVENCNRELLKYGLNRLKGMSDELLDALDPYQRGADNMIWDAMMSKHPLSKTTTRPKSSTSTAKPNSYEDESFGDVDFSIQTAASAKIDNVYRVPPPKGFVPRVDPSVEDVHVTYPQVMDVLTEKKGVFTRFQAGDETVSSTSEKSLEYPELPLTGPMEVRVYPDGTPVRENRPLPQDEDLRQYKMSKVKIPSL</sequence>
<feature type="compositionally biased region" description="Low complexity" evidence="1">
    <location>
        <begin position="144"/>
        <end position="159"/>
    </location>
</feature>
<evidence type="ECO:0000256" key="2">
    <source>
        <dbReference type="SAM" id="Phobius"/>
    </source>
</evidence>
<protein>
    <recommendedName>
        <fullName evidence="5">Rhythmically expressed gene 5 protein</fullName>
    </recommendedName>
</protein>
<proteinExistence type="predicted"/>
<dbReference type="EMBL" id="CAACVG010011028">
    <property type="protein sequence ID" value="VEN57250.1"/>
    <property type="molecule type" value="Genomic_DNA"/>
</dbReference>